<name>A0A975BW43_9BACT</name>
<evidence type="ECO:0000313" key="2">
    <source>
        <dbReference type="Proteomes" id="UP000663722"/>
    </source>
</evidence>
<organism evidence="1 2">
    <name type="scientific">Desulfonema magnum</name>
    <dbReference type="NCBI Taxonomy" id="45655"/>
    <lineage>
        <taxon>Bacteria</taxon>
        <taxon>Pseudomonadati</taxon>
        <taxon>Thermodesulfobacteriota</taxon>
        <taxon>Desulfobacteria</taxon>
        <taxon>Desulfobacterales</taxon>
        <taxon>Desulfococcaceae</taxon>
        <taxon>Desulfonema</taxon>
    </lineage>
</organism>
<evidence type="ECO:0000313" key="1">
    <source>
        <dbReference type="EMBL" id="QTA92467.1"/>
    </source>
</evidence>
<dbReference type="KEGG" id="dmm:dnm_085470"/>
<sequence length="38" mass="4463">MNPVQSPDYQATESHSSLLVQDYHSFYHLAIRELKNKD</sequence>
<accession>A0A975BW43</accession>
<dbReference type="EMBL" id="CP061800">
    <property type="protein sequence ID" value="QTA92467.1"/>
    <property type="molecule type" value="Genomic_DNA"/>
</dbReference>
<reference evidence="1" key="1">
    <citation type="journal article" date="2021" name="Microb. Physiol.">
        <title>Proteogenomic Insights into the Physiology of Marine, Sulfate-Reducing, Filamentous Desulfonema limicola and Desulfonema magnum.</title>
        <authorList>
            <person name="Schnaars V."/>
            <person name="Wohlbrand L."/>
            <person name="Scheve S."/>
            <person name="Hinrichs C."/>
            <person name="Reinhardt R."/>
            <person name="Rabus R."/>
        </authorList>
    </citation>
    <scope>NUCLEOTIDE SEQUENCE</scope>
    <source>
        <strain evidence="1">4be13</strain>
    </source>
</reference>
<keyword evidence="2" id="KW-1185">Reference proteome</keyword>
<protein>
    <submittedName>
        <fullName evidence="1">Uncharacterized protein</fullName>
    </submittedName>
</protein>
<gene>
    <name evidence="1" type="ORF">dnm_085470</name>
</gene>
<proteinExistence type="predicted"/>
<dbReference type="AlphaFoldDB" id="A0A975BW43"/>
<dbReference type="Proteomes" id="UP000663722">
    <property type="component" value="Chromosome"/>
</dbReference>